<dbReference type="InterPro" id="IPR011990">
    <property type="entry name" value="TPR-like_helical_dom_sf"/>
</dbReference>
<feature type="chain" id="PRO_5045243484" evidence="4">
    <location>
        <begin position="19"/>
        <end position="1146"/>
    </location>
</feature>
<keyword evidence="7" id="KW-0675">Receptor</keyword>
<gene>
    <name evidence="7" type="ORF">EBB_10565</name>
</gene>
<proteinExistence type="predicted"/>
<evidence type="ECO:0000256" key="4">
    <source>
        <dbReference type="SAM" id="SignalP"/>
    </source>
</evidence>
<dbReference type="SUPFAM" id="SSF48452">
    <property type="entry name" value="TPR-like"/>
    <property type="match status" value="1"/>
</dbReference>
<feature type="domain" description="TonB-dependent receptor-like beta-barrel" evidence="5">
    <location>
        <begin position="677"/>
        <end position="1111"/>
    </location>
</feature>
<dbReference type="Gene3D" id="1.25.40.10">
    <property type="entry name" value="Tetratricopeptide repeat domain"/>
    <property type="match status" value="2"/>
</dbReference>
<comment type="caution">
    <text evidence="7">The sequence shown here is derived from an EMBL/GenBank/DDBJ whole genome shotgun (WGS) entry which is preliminary data.</text>
</comment>
<dbReference type="InterPro" id="IPR000531">
    <property type="entry name" value="Beta-barrel_TonB"/>
</dbReference>
<feature type="domain" description="FecR protein" evidence="6">
    <location>
        <begin position="66"/>
        <end position="158"/>
    </location>
</feature>
<keyword evidence="4" id="KW-0732">Signal</keyword>
<evidence type="ECO:0000256" key="2">
    <source>
        <dbReference type="ARBA" id="ARBA00023136"/>
    </source>
</evidence>
<keyword evidence="3" id="KW-0998">Cell outer membrane</keyword>
<keyword evidence="8" id="KW-1185">Reference proteome</keyword>
<dbReference type="PANTHER" id="PTHR38731">
    <property type="entry name" value="LIPL45-RELATED LIPOPROTEIN-RELATED"/>
    <property type="match status" value="1"/>
</dbReference>
<evidence type="ECO:0000256" key="3">
    <source>
        <dbReference type="ARBA" id="ARBA00023237"/>
    </source>
</evidence>
<evidence type="ECO:0000313" key="7">
    <source>
        <dbReference type="EMBL" id="MBD9360963.1"/>
    </source>
</evidence>
<dbReference type="EMBL" id="JACXST010000002">
    <property type="protein sequence ID" value="MBD9360963.1"/>
    <property type="molecule type" value="Genomic_DNA"/>
</dbReference>
<keyword evidence="2" id="KW-0472">Membrane</keyword>
<dbReference type="InterPro" id="IPR006860">
    <property type="entry name" value="FecR"/>
</dbReference>
<protein>
    <submittedName>
        <fullName evidence="7">TonB-dependent receptor</fullName>
    </submittedName>
</protein>
<dbReference type="Pfam" id="PF04773">
    <property type="entry name" value="FecR"/>
    <property type="match status" value="1"/>
</dbReference>
<dbReference type="SMART" id="SM00028">
    <property type="entry name" value="TPR"/>
    <property type="match status" value="7"/>
</dbReference>
<name>A0ABR9DCX8_9GAMM</name>
<evidence type="ECO:0000256" key="1">
    <source>
        <dbReference type="ARBA" id="ARBA00004442"/>
    </source>
</evidence>
<dbReference type="Gene3D" id="2.60.120.1440">
    <property type="match status" value="1"/>
</dbReference>
<accession>A0ABR9DCX8</accession>
<dbReference type="InterPro" id="IPR036942">
    <property type="entry name" value="Beta-barrel_TonB_sf"/>
</dbReference>
<organism evidence="7 8">
    <name type="scientific">Methylomonas fluvii</name>
    <dbReference type="NCBI Taxonomy" id="1854564"/>
    <lineage>
        <taxon>Bacteria</taxon>
        <taxon>Pseudomonadati</taxon>
        <taxon>Pseudomonadota</taxon>
        <taxon>Gammaproteobacteria</taxon>
        <taxon>Methylococcales</taxon>
        <taxon>Methylococcaceae</taxon>
        <taxon>Methylomonas</taxon>
    </lineage>
</organism>
<evidence type="ECO:0000259" key="6">
    <source>
        <dbReference type="Pfam" id="PF04773"/>
    </source>
</evidence>
<feature type="signal peptide" evidence="4">
    <location>
        <begin position="1"/>
        <end position="18"/>
    </location>
</feature>
<dbReference type="Pfam" id="PF00593">
    <property type="entry name" value="TonB_dep_Rec_b-barrel"/>
    <property type="match status" value="1"/>
</dbReference>
<dbReference type="SUPFAM" id="SSF56935">
    <property type="entry name" value="Porins"/>
    <property type="match status" value="1"/>
</dbReference>
<reference evidence="7 8" key="1">
    <citation type="submission" date="2020-09" db="EMBL/GenBank/DDBJ databases">
        <title>Methylomonas albis sp. nov. and Methylomonas fluvii sp. nov.: Two cold-adapted methanotrophs from the River Elbe and an amended description of Methylovulum psychrotolerans strain Eb1.</title>
        <authorList>
            <person name="Bussmann I.K."/>
            <person name="Klings K.-W."/>
            <person name="Warnstedt J."/>
            <person name="Hoppert M."/>
            <person name="Saborowski A."/>
            <person name="Horn F."/>
            <person name="Liebner S."/>
        </authorList>
    </citation>
    <scope>NUCLEOTIDE SEQUENCE [LARGE SCALE GENOMIC DNA]</scope>
    <source>
        <strain evidence="7 8">EbB</strain>
    </source>
</reference>
<dbReference type="RefSeq" id="WP_192393839.1">
    <property type="nucleotide sequence ID" value="NZ_CAJHIU010000002.1"/>
</dbReference>
<evidence type="ECO:0000313" key="8">
    <source>
        <dbReference type="Proteomes" id="UP000641152"/>
    </source>
</evidence>
<sequence length="1146" mass="127393">MRCLVICFMVLFTPMCLAETDATATSCSVEKAARLVSLQGSLYYDAGVKGQWQPAQLEQTLCEGSRVRVEAYSRASLLLPNGITLRLAEGTVLTLNGIAPNQATLVDLLKGFVHFISRTPKQLQITTPIANAGPEGTEFALRADDASAELWVYEGAVRFFNTYGDIHLKAGEAGQTLLGQAPRAQIDLKPADAVNWALYYPPLSAYAEPDAPIAPALRAAIQNYRQGRVDLALSTLERTPPTEQSPEFLKTRAAIRLTAGQSQLAMQDIQALRSGNPNDAEALALESILALTQNRKADALNLAERAVTANPQSATAYSALSYSQQAGFELEKALVTAQRASQLAPNDAMTWARLSELQLALGLREESAQSATKAFMLDPNLERTQTVQGFSHLFRVDTAQAMRHFESAIQLDSTAPLPRLGLGLAKIRSGDLEAGRRDLEIAAILDPNNSLLRSYLGKAYYEEKRPALAGDQFDLAKQHDPKDPTPYFYDALRKQALNRPVEAQRDMQQAIELNENRGVYRSKLLLDEDAAARTANLARIYNDLGFGRVALKEAWKSLGHDATDPSAHRFLSDAYVGQPRYRVARASELLQAQLLQPINITPVQPQLTGENIGILNSTGPGSLSVNEYDSLYTGNGAHMVLNGAYGSRNTLTDNAIVSGVYDKLSMSFGQFHYQTDGFRQNDDYKQDIYDAFAQYAITEDLNVQVELKTEDVRSGDTPFRLNDTQALNQRQAIEQDSVRVGGHYRIDNHQDILFSSFYTSRKNSINDLAQFNVLSFGRPIPLNQFTYNESEVKSYQSEFQYIFNSEKFDITSGAGYISADDDTLLSSLTRRQLPPFNLISSPLFTYSTIGERQTEYFNIYSYLKYNISSNLATTVGLSYDSYEDPALKKYQLNPKFGVIWNPTHNLTLRASAFRSLKRPLANNQTIEPTQIAGFTQFYDESNGASSWQYAAGIDYKPMQNLFIGGEVSWRDSQQSVAATVPNSTSLFTRNEAAHLAYLYWSPSDWLTLKSEYRFEKFKREFTNSLDPSNPRSVASHQVPLSINLFHNSGLFAKLSGTFVDQHATSSRLLAGLPANAPRFTGDSESFWVFDAMLGYRLPNRLGTLALEGRNLFDNNFVYQSVFDASGPQLSPFIPERQLFVKLSLFY</sequence>
<dbReference type="Proteomes" id="UP000641152">
    <property type="component" value="Unassembled WGS sequence"/>
</dbReference>
<dbReference type="SUPFAM" id="SSF81901">
    <property type="entry name" value="HCP-like"/>
    <property type="match status" value="1"/>
</dbReference>
<comment type="subcellular location">
    <subcellularLocation>
        <location evidence="1">Cell outer membrane</location>
    </subcellularLocation>
</comment>
<dbReference type="Gene3D" id="2.40.170.20">
    <property type="entry name" value="TonB-dependent receptor, beta-barrel domain"/>
    <property type="match status" value="1"/>
</dbReference>
<evidence type="ECO:0000259" key="5">
    <source>
        <dbReference type="Pfam" id="PF00593"/>
    </source>
</evidence>
<dbReference type="InterPro" id="IPR019734">
    <property type="entry name" value="TPR_rpt"/>
</dbReference>